<protein>
    <recommendedName>
        <fullName evidence="3">Tryptophan synthase subunit beta like protein</fullName>
    </recommendedName>
</protein>
<evidence type="ECO:0000313" key="1">
    <source>
        <dbReference type="EMBL" id="SFZ78649.1"/>
    </source>
</evidence>
<name>A0A1K2HQ08_9NEIS</name>
<evidence type="ECO:0008006" key="3">
    <source>
        <dbReference type="Google" id="ProtNLM"/>
    </source>
</evidence>
<evidence type="ECO:0000313" key="2">
    <source>
        <dbReference type="Proteomes" id="UP000186513"/>
    </source>
</evidence>
<proteinExistence type="predicted"/>
<gene>
    <name evidence="1" type="ORF">SAMN02745887_03095</name>
</gene>
<organism evidence="1 2">
    <name type="scientific">Chitinimonas taiwanensis DSM 18899</name>
    <dbReference type="NCBI Taxonomy" id="1121279"/>
    <lineage>
        <taxon>Bacteria</taxon>
        <taxon>Pseudomonadati</taxon>
        <taxon>Pseudomonadota</taxon>
        <taxon>Betaproteobacteria</taxon>
        <taxon>Neisseriales</taxon>
        <taxon>Chitinibacteraceae</taxon>
        <taxon>Chitinimonas</taxon>
    </lineage>
</organism>
<dbReference type="Proteomes" id="UP000186513">
    <property type="component" value="Unassembled WGS sequence"/>
</dbReference>
<accession>A0A1K2HQ08</accession>
<dbReference type="STRING" id="1121279.SAMN02745887_03095"/>
<reference evidence="1 2" key="1">
    <citation type="submission" date="2016-11" db="EMBL/GenBank/DDBJ databases">
        <authorList>
            <person name="Jaros S."/>
            <person name="Januszkiewicz K."/>
            <person name="Wedrychowicz H."/>
        </authorList>
    </citation>
    <scope>NUCLEOTIDE SEQUENCE [LARGE SCALE GENOMIC DNA]</scope>
    <source>
        <strain evidence="1 2">DSM 18899</strain>
    </source>
</reference>
<dbReference type="RefSeq" id="WP_072429591.1">
    <property type="nucleotide sequence ID" value="NZ_FPKR01000013.1"/>
</dbReference>
<keyword evidence="2" id="KW-1185">Reference proteome</keyword>
<dbReference type="AlphaFoldDB" id="A0A1K2HQ08"/>
<dbReference type="EMBL" id="FPKR01000013">
    <property type="protein sequence ID" value="SFZ78649.1"/>
    <property type="molecule type" value="Genomic_DNA"/>
</dbReference>
<sequence>MLYAIRGADGAIQTLSRQELAGALPLAESDPEVQQFLAEGRNGANFNALDADFVRVIEDVIDTLIQNKVIKLTDLPEAAQKKLNARKGVRNKLAGALNLLGDDSMIL</sequence>